<dbReference type="InterPro" id="IPR026720">
    <property type="entry name" value="CFAP91"/>
</dbReference>
<accession>A0A6H5I9N8</accession>
<dbReference type="Proteomes" id="UP000479190">
    <property type="component" value="Unassembled WGS sequence"/>
</dbReference>
<evidence type="ECO:0000313" key="10">
    <source>
        <dbReference type="Proteomes" id="UP000479190"/>
    </source>
</evidence>
<name>A0A6H5I9N8_9HYME</name>
<feature type="region of interest" description="Disordered" evidence="7">
    <location>
        <begin position="47"/>
        <end position="73"/>
    </location>
</feature>
<protein>
    <recommendedName>
        <fullName evidence="6">Cilia- and flagella-associated protein 91</fullName>
    </recommendedName>
</protein>
<keyword evidence="4" id="KW-0966">Cell projection</keyword>
<reference evidence="9 10" key="1">
    <citation type="submission" date="2020-02" db="EMBL/GenBank/DDBJ databases">
        <authorList>
            <person name="Ferguson B K."/>
        </authorList>
    </citation>
    <scope>NUCLEOTIDE SEQUENCE [LARGE SCALE GENOMIC DNA]</scope>
</reference>
<evidence type="ECO:0000256" key="4">
    <source>
        <dbReference type="ARBA" id="ARBA00023273"/>
    </source>
</evidence>
<comment type="subcellular location">
    <subcellularLocation>
        <location evidence="1">Cytoplasm</location>
        <location evidence="1">Cytoskeleton</location>
        <location evidence="1">Cilium axoneme</location>
    </subcellularLocation>
</comment>
<proteinExistence type="inferred from homology"/>
<evidence type="ECO:0000256" key="3">
    <source>
        <dbReference type="ARBA" id="ARBA00023212"/>
    </source>
</evidence>
<comment type="similarity">
    <text evidence="5">Belongs to the CFAP91 family.</text>
</comment>
<dbReference type="InterPro" id="IPR032840">
    <property type="entry name" value="CFAP91_dom"/>
</dbReference>
<feature type="compositionally biased region" description="Basic and acidic residues" evidence="7">
    <location>
        <begin position="647"/>
        <end position="656"/>
    </location>
</feature>
<dbReference type="EMBL" id="CADCXV010000708">
    <property type="protein sequence ID" value="CAB0033403.1"/>
    <property type="molecule type" value="Genomic_DNA"/>
</dbReference>
<dbReference type="GO" id="GO:0005930">
    <property type="term" value="C:axoneme"/>
    <property type="evidence" value="ECO:0007669"/>
    <property type="project" value="UniProtKB-SubCell"/>
</dbReference>
<evidence type="ECO:0000256" key="6">
    <source>
        <dbReference type="ARBA" id="ARBA00029555"/>
    </source>
</evidence>
<dbReference type="Pfam" id="PF14738">
    <property type="entry name" value="CFAP91"/>
    <property type="match status" value="1"/>
</dbReference>
<feature type="compositionally biased region" description="Low complexity" evidence="7">
    <location>
        <begin position="47"/>
        <end position="58"/>
    </location>
</feature>
<keyword evidence="10" id="KW-1185">Reference proteome</keyword>
<dbReference type="PANTHER" id="PTHR22455:SF10">
    <property type="entry name" value="CILIA- AND FLAGELLA-ASSOCIATED PROTEIN 91"/>
    <property type="match status" value="1"/>
</dbReference>
<evidence type="ECO:0000259" key="8">
    <source>
        <dbReference type="Pfam" id="PF14738"/>
    </source>
</evidence>
<keyword evidence="3" id="KW-0206">Cytoskeleton</keyword>
<dbReference type="AlphaFoldDB" id="A0A6H5I9N8"/>
<feature type="region of interest" description="Disordered" evidence="7">
    <location>
        <begin position="530"/>
        <end position="551"/>
    </location>
</feature>
<feature type="domain" description="CFAP91" evidence="8">
    <location>
        <begin position="67"/>
        <end position="245"/>
    </location>
</feature>
<keyword evidence="2" id="KW-0963">Cytoplasm</keyword>
<dbReference type="PANTHER" id="PTHR22455">
    <property type="entry name" value="CILIA- AND FLAGELLA-ASSOCIATED PROTEIN 91"/>
    <property type="match status" value="1"/>
</dbReference>
<organism evidence="9 10">
    <name type="scientific">Trichogramma brassicae</name>
    <dbReference type="NCBI Taxonomy" id="86971"/>
    <lineage>
        <taxon>Eukaryota</taxon>
        <taxon>Metazoa</taxon>
        <taxon>Ecdysozoa</taxon>
        <taxon>Arthropoda</taxon>
        <taxon>Hexapoda</taxon>
        <taxon>Insecta</taxon>
        <taxon>Pterygota</taxon>
        <taxon>Neoptera</taxon>
        <taxon>Endopterygota</taxon>
        <taxon>Hymenoptera</taxon>
        <taxon>Apocrita</taxon>
        <taxon>Proctotrupomorpha</taxon>
        <taxon>Chalcidoidea</taxon>
        <taxon>Trichogrammatidae</taxon>
        <taxon>Trichogramma</taxon>
    </lineage>
</organism>
<evidence type="ECO:0000256" key="1">
    <source>
        <dbReference type="ARBA" id="ARBA00004430"/>
    </source>
</evidence>
<feature type="region of interest" description="Disordered" evidence="7">
    <location>
        <begin position="403"/>
        <end position="425"/>
    </location>
</feature>
<feature type="region of interest" description="Disordered" evidence="7">
    <location>
        <begin position="647"/>
        <end position="669"/>
    </location>
</feature>
<sequence>MKCPKVTKEEVESVQGAPIMLTRCQQSFGTISRLSSHLEGDCVLLPTTKPKPAAPTSRRAPRRSRAVQTERREIECQTDPWEPPFKNLPKCKPGQYHELKFFLDFGVLFITHFATGDEPELLRLGWLTWGKGLPAGEREARLIIRARKRRAWERMLPPPDSACNIRKREAIIRALEADELAYRDADLQEKYDGLLREAIRRIRCWEAKKAGKARARLDLLEAKLQERGQRCMDKLRTRASREIRKLRDNHRGSIGTCRKSCGVAGGGGGPLPARRSRHRPCTAKLALPPTRMMQPDGRGDAVISTTKIPRWLLDMVQGKSTSRHGGSAAAAEAIKQGLCSRWMKRLRSVCGKEQLEDAASGAPEHDLLRPAVCSGGGDGPCGLQASSAESLDELERAKRLLRALEQPPADGDLETPSDDRDTGEAEEDWDAAFDERQLYSGAESEDEEAPTTIRSERSLIASEVMAAVEARCIADKLQELNRELAEREAGLREHEEMVKEERRRAEERLVAGICEIVECERQKAEREKKLQEMRDAYRPPCPEPEPKEDPDAEDALFLEGDADEELEDTVARLVYRLVIPKADRILDQEAERKLRLTAAYGAVHDLIYGLTHPPDCDNLSSSSSVDQVSIYFEKKIESFSTVRKKNTFQDDDKSASENKSTQCESTDDENNIECLEEAIQLILDSVPSDNDSSKDAIQEVLMELLEEAQQEARTDERTGAE</sequence>
<evidence type="ECO:0000256" key="5">
    <source>
        <dbReference type="ARBA" id="ARBA00029468"/>
    </source>
</evidence>
<evidence type="ECO:0000313" key="9">
    <source>
        <dbReference type="EMBL" id="CAB0033403.1"/>
    </source>
</evidence>
<gene>
    <name evidence="9" type="ORF">TBRA_LOCUS5312</name>
</gene>
<evidence type="ECO:0000256" key="7">
    <source>
        <dbReference type="SAM" id="MobiDB-lite"/>
    </source>
</evidence>
<dbReference type="OrthoDB" id="567787at2759"/>
<evidence type="ECO:0000256" key="2">
    <source>
        <dbReference type="ARBA" id="ARBA00022490"/>
    </source>
</evidence>